<dbReference type="EC" id="4.3.3.7" evidence="4 12"/>
<dbReference type="PRINTS" id="PR00146">
    <property type="entry name" value="DHPICSNTHASE"/>
</dbReference>
<evidence type="ECO:0000256" key="7">
    <source>
        <dbReference type="ARBA" id="ARBA00022915"/>
    </source>
</evidence>
<evidence type="ECO:0000256" key="1">
    <source>
        <dbReference type="ARBA" id="ARBA00003294"/>
    </source>
</evidence>
<dbReference type="EMBL" id="AXZF01000138">
    <property type="protein sequence ID" value="ERT66740.1"/>
    <property type="molecule type" value="Genomic_DNA"/>
</dbReference>
<evidence type="ECO:0000256" key="13">
    <source>
        <dbReference type="PIRNR" id="PIRNR001365"/>
    </source>
</evidence>
<evidence type="ECO:0000256" key="15">
    <source>
        <dbReference type="PIRSR" id="PIRSR001365-2"/>
    </source>
</evidence>
<evidence type="ECO:0000256" key="11">
    <source>
        <dbReference type="ARBA" id="ARBA00047836"/>
    </source>
</evidence>
<proteinExistence type="inferred from homology"/>
<dbReference type="SUPFAM" id="SSF51569">
    <property type="entry name" value="Aldolase"/>
    <property type="match status" value="1"/>
</dbReference>
<evidence type="ECO:0000256" key="9">
    <source>
        <dbReference type="ARBA" id="ARBA00023239"/>
    </source>
</evidence>
<dbReference type="GO" id="GO:0008840">
    <property type="term" value="F:4-hydroxy-tetrahydrodipicolinate synthase activity"/>
    <property type="evidence" value="ECO:0007669"/>
    <property type="project" value="UniProtKB-UniRule"/>
</dbReference>
<dbReference type="eggNOG" id="COG0329">
    <property type="taxonomic scope" value="Bacteria"/>
</dbReference>
<comment type="caution">
    <text evidence="12">Was originally thought to be a dihydrodipicolinate synthase (DHDPS), catalyzing the condensation of (S)-aspartate-beta-semialdehyde [(S)-ASA] and pyruvate to dihydrodipicolinate (DHDP). However, it was shown in E.coli that the product of the enzymatic reaction is not dihydrodipicolinate but in fact (4S)-4-hydroxy-2,3,4,5-tetrahydro-(2S)-dipicolinic acid (HTPA), and that the consecutive dehydration reaction leading to DHDP is not spontaneous but catalyzed by DapB.</text>
</comment>
<dbReference type="InterPro" id="IPR005263">
    <property type="entry name" value="DapA"/>
</dbReference>
<dbReference type="HAMAP" id="MF_00418">
    <property type="entry name" value="DapA"/>
    <property type="match status" value="1"/>
</dbReference>
<dbReference type="PIRSF" id="PIRSF001365">
    <property type="entry name" value="DHDPS"/>
    <property type="match status" value="1"/>
</dbReference>
<evidence type="ECO:0000256" key="6">
    <source>
        <dbReference type="ARBA" id="ARBA00022605"/>
    </source>
</evidence>
<dbReference type="InterPro" id="IPR013785">
    <property type="entry name" value="Aldolase_TIM"/>
</dbReference>
<keyword evidence="8 12" id="KW-0457">Lysine biosynthesis</keyword>
<keyword evidence="17" id="KW-1185">Reference proteome</keyword>
<dbReference type="InterPro" id="IPR020625">
    <property type="entry name" value="Schiff_base-form_aldolases_AS"/>
</dbReference>
<dbReference type="STRING" id="1319815.HMPREF0202_02546"/>
<evidence type="ECO:0000256" key="8">
    <source>
        <dbReference type="ARBA" id="ARBA00023154"/>
    </source>
</evidence>
<keyword evidence="7 12" id="KW-0220">Diaminopimelate biosynthesis</keyword>
<sequence>MFKGSGVALITPFNEDMSVNYLKVSELVEYHCENNTDALIILGTTGEASTLTDDEKVKIVETVLEVNKKRLPIIVGAGSNNTIQAIEMSKKYEKLGVDGLLLVTPYYNKGNEDGIYKHFVSIAEFVNLPIMLYNVPGRTGVNLSINLLKKLAKHKNIVALKEASGDISYACEVARLVPELALYSGNDDITIPLMSIGAVGTVSVLANIEPKVVHNMVENFFNGDVKEAQRLQLKYNGLVKSLFLEVNPIPVKEAMNILGKGVGKCRLPLGDMEEKNIAILKKELEEVGEVV</sequence>
<dbReference type="PROSITE" id="PS00665">
    <property type="entry name" value="DHDPS_1"/>
    <property type="match status" value="1"/>
</dbReference>
<evidence type="ECO:0000256" key="14">
    <source>
        <dbReference type="PIRSR" id="PIRSR001365-1"/>
    </source>
</evidence>
<comment type="function">
    <text evidence="1 12">Catalyzes the condensation of (S)-aspartate-beta-semialdehyde [(S)-ASA] and pyruvate to 4-hydroxy-tetrahydrodipicolinate (HTPA).</text>
</comment>
<name>U7V5D0_9FUSO</name>
<protein>
    <recommendedName>
        <fullName evidence="4 12">4-hydroxy-tetrahydrodipicolinate synthase</fullName>
        <shortName evidence="12">HTPA synthase</shortName>
        <ecNumber evidence="4 12">4.3.3.7</ecNumber>
    </recommendedName>
</protein>
<comment type="subunit">
    <text evidence="12">Homotetramer; dimer of dimers.</text>
</comment>
<feature type="site" description="Part of a proton relay during catalysis" evidence="12">
    <location>
        <position position="44"/>
    </location>
</feature>
<dbReference type="RefSeq" id="WP_023052075.1">
    <property type="nucleotide sequence ID" value="NZ_CP173065.2"/>
</dbReference>
<dbReference type="PANTHER" id="PTHR12128">
    <property type="entry name" value="DIHYDRODIPICOLINATE SYNTHASE"/>
    <property type="match status" value="1"/>
</dbReference>
<reference evidence="16 17" key="1">
    <citation type="submission" date="2013-08" db="EMBL/GenBank/DDBJ databases">
        <authorList>
            <person name="Weinstock G."/>
            <person name="Sodergren E."/>
            <person name="Wylie T."/>
            <person name="Fulton L."/>
            <person name="Fulton R."/>
            <person name="Fronick C."/>
            <person name="O'Laughlin M."/>
            <person name="Godfrey J."/>
            <person name="Miner T."/>
            <person name="Herter B."/>
            <person name="Appelbaum E."/>
            <person name="Cordes M."/>
            <person name="Lek S."/>
            <person name="Wollam A."/>
            <person name="Pepin K.H."/>
            <person name="Palsikar V.B."/>
            <person name="Mitreva M."/>
            <person name="Wilson R.K."/>
        </authorList>
    </citation>
    <scope>NUCLEOTIDE SEQUENCE [LARGE SCALE GENOMIC DNA]</scope>
    <source>
        <strain evidence="16 17">ATCC BAA-474</strain>
    </source>
</reference>
<feature type="binding site" evidence="12 15">
    <location>
        <position position="202"/>
    </location>
    <ligand>
        <name>pyruvate</name>
        <dbReference type="ChEBI" id="CHEBI:15361"/>
    </ligand>
</feature>
<gene>
    <name evidence="12" type="primary">dapA</name>
    <name evidence="16" type="ORF">HMPREF0202_02546</name>
</gene>
<evidence type="ECO:0000313" key="17">
    <source>
        <dbReference type="Proteomes" id="UP000017081"/>
    </source>
</evidence>
<evidence type="ECO:0000256" key="2">
    <source>
        <dbReference type="ARBA" id="ARBA00005120"/>
    </source>
</evidence>
<accession>U7V5D0</accession>
<feature type="active site" description="Schiff-base intermediate with substrate" evidence="12 14">
    <location>
        <position position="161"/>
    </location>
</feature>
<comment type="catalytic activity">
    <reaction evidence="11 12">
        <text>L-aspartate 4-semialdehyde + pyruvate = (2S,4S)-4-hydroxy-2,3,4,5-tetrahydrodipicolinate + H2O + H(+)</text>
        <dbReference type="Rhea" id="RHEA:34171"/>
        <dbReference type="ChEBI" id="CHEBI:15361"/>
        <dbReference type="ChEBI" id="CHEBI:15377"/>
        <dbReference type="ChEBI" id="CHEBI:15378"/>
        <dbReference type="ChEBI" id="CHEBI:67139"/>
        <dbReference type="ChEBI" id="CHEBI:537519"/>
        <dbReference type="EC" id="4.3.3.7"/>
    </reaction>
</comment>
<keyword evidence="9 12" id="KW-0456">Lyase</keyword>
<dbReference type="InterPro" id="IPR020624">
    <property type="entry name" value="Schiff_base-form_aldolases_CS"/>
</dbReference>
<comment type="pathway">
    <text evidence="2 12">Amino-acid biosynthesis; L-lysine biosynthesis via DAP pathway; (S)-tetrahydrodipicolinate from L-aspartate: step 3/4.</text>
</comment>
<dbReference type="Pfam" id="PF00701">
    <property type="entry name" value="DHDPS"/>
    <property type="match status" value="1"/>
</dbReference>
<keyword evidence="5 12" id="KW-0963">Cytoplasm</keyword>
<dbReference type="SMART" id="SM01130">
    <property type="entry name" value="DHDPS"/>
    <property type="match status" value="1"/>
</dbReference>
<comment type="similarity">
    <text evidence="3 12 13">Belongs to the DapA family.</text>
</comment>
<feature type="binding site" evidence="12 15">
    <location>
        <position position="45"/>
    </location>
    <ligand>
        <name>pyruvate</name>
        <dbReference type="ChEBI" id="CHEBI:15361"/>
    </ligand>
</feature>
<dbReference type="Proteomes" id="UP000017081">
    <property type="component" value="Unassembled WGS sequence"/>
</dbReference>
<dbReference type="PATRIC" id="fig|1319815.3.peg.2439"/>
<dbReference type="AlphaFoldDB" id="U7V5D0"/>
<comment type="subcellular location">
    <subcellularLocation>
        <location evidence="12">Cytoplasm</location>
    </subcellularLocation>
</comment>
<keyword evidence="6 12" id="KW-0028">Amino-acid biosynthesis</keyword>
<feature type="site" description="Part of a proton relay during catalysis" evidence="12">
    <location>
        <position position="107"/>
    </location>
</feature>
<dbReference type="GO" id="GO:0009089">
    <property type="term" value="P:lysine biosynthetic process via diaminopimelate"/>
    <property type="evidence" value="ECO:0007669"/>
    <property type="project" value="UniProtKB-UniRule"/>
</dbReference>
<dbReference type="NCBIfam" id="TIGR00674">
    <property type="entry name" value="dapA"/>
    <property type="match status" value="1"/>
</dbReference>
<organism evidence="16 17">
    <name type="scientific">Cetobacterium somerae ATCC BAA-474</name>
    <dbReference type="NCBI Taxonomy" id="1319815"/>
    <lineage>
        <taxon>Bacteria</taxon>
        <taxon>Fusobacteriati</taxon>
        <taxon>Fusobacteriota</taxon>
        <taxon>Fusobacteriia</taxon>
        <taxon>Fusobacteriales</taxon>
        <taxon>Fusobacteriaceae</taxon>
        <taxon>Cetobacterium</taxon>
    </lineage>
</organism>
<evidence type="ECO:0000256" key="12">
    <source>
        <dbReference type="HAMAP-Rule" id="MF_00418"/>
    </source>
</evidence>
<dbReference type="UniPathway" id="UPA00034">
    <property type="reaction ID" value="UER00017"/>
</dbReference>
<dbReference type="PROSITE" id="PS00666">
    <property type="entry name" value="DHDPS_2"/>
    <property type="match status" value="1"/>
</dbReference>
<evidence type="ECO:0000256" key="3">
    <source>
        <dbReference type="ARBA" id="ARBA00007592"/>
    </source>
</evidence>
<comment type="caution">
    <text evidence="16">The sequence shown here is derived from an EMBL/GenBank/DDBJ whole genome shotgun (WGS) entry which is preliminary data.</text>
</comment>
<keyword evidence="10 12" id="KW-0704">Schiff base</keyword>
<dbReference type="PANTHER" id="PTHR12128:SF66">
    <property type="entry name" value="4-HYDROXY-2-OXOGLUTARATE ALDOLASE, MITOCHONDRIAL"/>
    <property type="match status" value="1"/>
</dbReference>
<feature type="active site" description="Proton donor/acceptor" evidence="12 14">
    <location>
        <position position="133"/>
    </location>
</feature>
<evidence type="ECO:0000256" key="10">
    <source>
        <dbReference type="ARBA" id="ARBA00023270"/>
    </source>
</evidence>
<dbReference type="InterPro" id="IPR002220">
    <property type="entry name" value="DapA-like"/>
</dbReference>
<evidence type="ECO:0000256" key="5">
    <source>
        <dbReference type="ARBA" id="ARBA00022490"/>
    </source>
</evidence>
<dbReference type="GO" id="GO:0005829">
    <property type="term" value="C:cytosol"/>
    <property type="evidence" value="ECO:0007669"/>
    <property type="project" value="TreeGrafter"/>
</dbReference>
<dbReference type="CDD" id="cd00950">
    <property type="entry name" value="DHDPS"/>
    <property type="match status" value="1"/>
</dbReference>
<evidence type="ECO:0000256" key="4">
    <source>
        <dbReference type="ARBA" id="ARBA00012086"/>
    </source>
</evidence>
<dbReference type="GO" id="GO:0019877">
    <property type="term" value="P:diaminopimelate biosynthetic process"/>
    <property type="evidence" value="ECO:0007669"/>
    <property type="project" value="UniProtKB-UniRule"/>
</dbReference>
<dbReference type="HOGENOM" id="CLU_049343_7_1_0"/>
<evidence type="ECO:0000313" key="16">
    <source>
        <dbReference type="EMBL" id="ERT66740.1"/>
    </source>
</evidence>
<dbReference type="Gene3D" id="3.20.20.70">
    <property type="entry name" value="Aldolase class I"/>
    <property type="match status" value="1"/>
</dbReference>